<proteinExistence type="predicted"/>
<evidence type="ECO:0000313" key="2">
    <source>
        <dbReference type="Proteomes" id="UP000054092"/>
    </source>
</evidence>
<accession>A0A101HR63</accession>
<organism evidence="1 2">
    <name type="scientific">Mesotoga prima</name>
    <dbReference type="NCBI Taxonomy" id="1184387"/>
    <lineage>
        <taxon>Bacteria</taxon>
        <taxon>Thermotogati</taxon>
        <taxon>Thermotogota</taxon>
        <taxon>Thermotogae</taxon>
        <taxon>Kosmotogales</taxon>
        <taxon>Kosmotogaceae</taxon>
        <taxon>Mesotoga</taxon>
    </lineage>
</organism>
<reference evidence="2" key="1">
    <citation type="journal article" date="2015" name="MBio">
        <title>Genome-Resolved Metagenomic Analysis Reveals Roles for Candidate Phyla and Other Microbial Community Members in Biogeochemical Transformations in Oil Reservoirs.</title>
        <authorList>
            <person name="Hu P."/>
            <person name="Tom L."/>
            <person name="Singh A."/>
            <person name="Thomas B.C."/>
            <person name="Baker B.J."/>
            <person name="Piceno Y.M."/>
            <person name="Andersen G.L."/>
            <person name="Banfield J.F."/>
        </authorList>
    </citation>
    <scope>NUCLEOTIDE SEQUENCE [LARGE SCALE GENOMIC DNA]</scope>
</reference>
<gene>
    <name evidence="1" type="ORF">XD94_0457</name>
</gene>
<comment type="caution">
    <text evidence="1">The sequence shown here is derived from an EMBL/GenBank/DDBJ whole genome shotgun (WGS) entry which is preliminary data.</text>
</comment>
<dbReference type="AlphaFoldDB" id="A0A101HR63"/>
<protein>
    <submittedName>
        <fullName evidence="1">Uncharacterized protein</fullName>
    </submittedName>
</protein>
<name>A0A101HR63_9BACT</name>
<dbReference type="Proteomes" id="UP000054092">
    <property type="component" value="Unassembled WGS sequence"/>
</dbReference>
<sequence length="43" mass="4806">MTPSESEARLSIFVSNLNEVTVNPKRTVIARNARIANYGKIML</sequence>
<dbReference type="EMBL" id="LGGP01000055">
    <property type="protein sequence ID" value="KUK81473.1"/>
    <property type="molecule type" value="Genomic_DNA"/>
</dbReference>
<evidence type="ECO:0000313" key="1">
    <source>
        <dbReference type="EMBL" id="KUK81473.1"/>
    </source>
</evidence>